<gene>
    <name evidence="1" type="ORF">DERYTH_LOCUS353</name>
</gene>
<organism evidence="1 2">
    <name type="scientific">Dentiscutata erythropus</name>
    <dbReference type="NCBI Taxonomy" id="1348616"/>
    <lineage>
        <taxon>Eukaryota</taxon>
        <taxon>Fungi</taxon>
        <taxon>Fungi incertae sedis</taxon>
        <taxon>Mucoromycota</taxon>
        <taxon>Glomeromycotina</taxon>
        <taxon>Glomeromycetes</taxon>
        <taxon>Diversisporales</taxon>
        <taxon>Gigasporaceae</taxon>
        <taxon>Dentiscutata</taxon>
    </lineage>
</organism>
<dbReference type="Proteomes" id="UP000789405">
    <property type="component" value="Unassembled WGS sequence"/>
</dbReference>
<reference evidence="1" key="1">
    <citation type="submission" date="2021-06" db="EMBL/GenBank/DDBJ databases">
        <authorList>
            <person name="Kallberg Y."/>
            <person name="Tangrot J."/>
            <person name="Rosling A."/>
        </authorList>
    </citation>
    <scope>NUCLEOTIDE SEQUENCE</scope>
    <source>
        <strain evidence="1">MA453B</strain>
    </source>
</reference>
<name>A0A9N8YU60_9GLOM</name>
<protein>
    <submittedName>
        <fullName evidence="1">17409_t:CDS:1</fullName>
    </submittedName>
</protein>
<keyword evidence="2" id="KW-1185">Reference proteome</keyword>
<proteinExistence type="predicted"/>
<accession>A0A9N8YU60</accession>
<dbReference type="OrthoDB" id="2458587at2759"/>
<evidence type="ECO:0000313" key="2">
    <source>
        <dbReference type="Proteomes" id="UP000789405"/>
    </source>
</evidence>
<dbReference type="AlphaFoldDB" id="A0A9N8YU60"/>
<comment type="caution">
    <text evidence="1">The sequence shown here is derived from an EMBL/GenBank/DDBJ whole genome shotgun (WGS) entry which is preliminary data.</text>
</comment>
<sequence length="110" mass="11750">MGFWEFVAKTTATIATGIVLGPAAIPVGAAVWATNKVVKETCDDEDVKKIFGTLGDIGGNAALGAVTDITINELYGQAYTCIEVRADIEKHLYHKAQGINYQRDCKVCTA</sequence>
<evidence type="ECO:0000313" key="1">
    <source>
        <dbReference type="EMBL" id="CAG8448242.1"/>
    </source>
</evidence>
<dbReference type="EMBL" id="CAJVPY010000074">
    <property type="protein sequence ID" value="CAG8448242.1"/>
    <property type="molecule type" value="Genomic_DNA"/>
</dbReference>